<dbReference type="EMBL" id="JACHXW010000004">
    <property type="protein sequence ID" value="MBB3151590.1"/>
    <property type="molecule type" value="Genomic_DNA"/>
</dbReference>
<dbReference type="InterPro" id="IPR003594">
    <property type="entry name" value="HATPase_dom"/>
</dbReference>
<dbReference type="AlphaFoldDB" id="A0A7W5C6B9"/>
<evidence type="ECO:0000256" key="8">
    <source>
        <dbReference type="SAM" id="Phobius"/>
    </source>
</evidence>
<keyword evidence="3" id="KW-0808">Transferase</keyword>
<dbReference type="SUPFAM" id="SSF55874">
    <property type="entry name" value="ATPase domain of HSP90 chaperone/DNA topoisomerase II/histidine kinase"/>
    <property type="match status" value="1"/>
</dbReference>
<sequence length="446" mass="49814">MLFYFIALFTAGAIVFANRPRSESNRWASYFLLAASIGGIAARLNESGFSQIAYGLQFLNYTVTPYCVLIFSLVYANKIQLLGIKGMPKLYAALPILLMLVFTVLSNNQQWFFNLLLFWSAPYYLVSCYILVISFWKERDSRLRRNRFITAVIIVPTLLAVLFFIYVAKVISPDFEFFNYISVFMIYSLVVALLCTFMYGVLGVRLRIEHDPMEGKMRAVNSGTSMLNHTIKNEIGKIAISSENLQSSLPDSNEQAKQDIKIIMNASNHMLAMMERIHSQIKDIVLKEESVSLAYLVENTLKQHEALLLKQNIILHAEYTLKPVILCDPTHISEAIGNLLLNAAEAMQAGGNIAVKLSNHKYGIELSVHDNGIGISEELLGQVFDPFFSSGKSSRNFGLGLSYVYNVINKSGAKITMTSKAGEGTTAAIIWPRRKVIAFSKGGSSE</sequence>
<dbReference type="InterPro" id="IPR050980">
    <property type="entry name" value="2C_sensor_his_kinase"/>
</dbReference>
<keyword evidence="4" id="KW-0547">Nucleotide-binding</keyword>
<evidence type="ECO:0000313" key="11">
    <source>
        <dbReference type="Proteomes" id="UP000518605"/>
    </source>
</evidence>
<feature type="transmembrane region" description="Helical" evidence="8">
    <location>
        <begin position="180"/>
        <end position="202"/>
    </location>
</feature>
<keyword evidence="7" id="KW-0902">Two-component regulatory system</keyword>
<name>A0A7W5C6B9_9BACL</name>
<dbReference type="PANTHER" id="PTHR44936:SF10">
    <property type="entry name" value="SENSOR PROTEIN RSTB"/>
    <property type="match status" value="1"/>
</dbReference>
<dbReference type="PRINTS" id="PR00344">
    <property type="entry name" value="BCTRLSENSOR"/>
</dbReference>
<reference evidence="10 11" key="1">
    <citation type="submission" date="2020-08" db="EMBL/GenBank/DDBJ databases">
        <title>Genomic Encyclopedia of Type Strains, Phase III (KMG-III): the genomes of soil and plant-associated and newly described type strains.</title>
        <authorList>
            <person name="Whitman W."/>
        </authorList>
    </citation>
    <scope>NUCLEOTIDE SEQUENCE [LARGE SCALE GENOMIC DNA]</scope>
    <source>
        <strain evidence="10 11">CECT 8234</strain>
    </source>
</reference>
<dbReference type="GO" id="GO:0005524">
    <property type="term" value="F:ATP binding"/>
    <property type="evidence" value="ECO:0007669"/>
    <property type="project" value="UniProtKB-KW"/>
</dbReference>
<dbReference type="InterPro" id="IPR005467">
    <property type="entry name" value="His_kinase_dom"/>
</dbReference>
<evidence type="ECO:0000256" key="7">
    <source>
        <dbReference type="ARBA" id="ARBA00023012"/>
    </source>
</evidence>
<evidence type="ECO:0000256" key="4">
    <source>
        <dbReference type="ARBA" id="ARBA00022741"/>
    </source>
</evidence>
<evidence type="ECO:0000256" key="6">
    <source>
        <dbReference type="ARBA" id="ARBA00022840"/>
    </source>
</evidence>
<dbReference type="PROSITE" id="PS50109">
    <property type="entry name" value="HIS_KIN"/>
    <property type="match status" value="1"/>
</dbReference>
<dbReference type="InterPro" id="IPR036890">
    <property type="entry name" value="HATPase_C_sf"/>
</dbReference>
<comment type="catalytic activity">
    <reaction evidence="1">
        <text>ATP + protein L-histidine = ADP + protein N-phospho-L-histidine.</text>
        <dbReference type="EC" id="2.7.13.3"/>
    </reaction>
</comment>
<feature type="transmembrane region" description="Helical" evidence="8">
    <location>
        <begin position="58"/>
        <end position="76"/>
    </location>
</feature>
<dbReference type="EC" id="2.7.13.3" evidence="2"/>
<organism evidence="10 11">
    <name type="scientific">Paenibacillus endophyticus</name>
    <dbReference type="NCBI Taxonomy" id="1294268"/>
    <lineage>
        <taxon>Bacteria</taxon>
        <taxon>Bacillati</taxon>
        <taxon>Bacillota</taxon>
        <taxon>Bacilli</taxon>
        <taxon>Bacillales</taxon>
        <taxon>Paenibacillaceae</taxon>
        <taxon>Paenibacillus</taxon>
    </lineage>
</organism>
<evidence type="ECO:0000256" key="5">
    <source>
        <dbReference type="ARBA" id="ARBA00022777"/>
    </source>
</evidence>
<keyword evidence="8" id="KW-0812">Transmembrane</keyword>
<accession>A0A7W5C6B9</accession>
<keyword evidence="8" id="KW-1133">Transmembrane helix</keyword>
<feature type="domain" description="Histidine kinase" evidence="9">
    <location>
        <begin position="226"/>
        <end position="435"/>
    </location>
</feature>
<keyword evidence="8" id="KW-0472">Membrane</keyword>
<dbReference type="GO" id="GO:0000160">
    <property type="term" value="P:phosphorelay signal transduction system"/>
    <property type="evidence" value="ECO:0007669"/>
    <property type="project" value="UniProtKB-KW"/>
</dbReference>
<dbReference type="SMART" id="SM00387">
    <property type="entry name" value="HATPase_c"/>
    <property type="match status" value="1"/>
</dbReference>
<dbReference type="PANTHER" id="PTHR44936">
    <property type="entry name" value="SENSOR PROTEIN CREC"/>
    <property type="match status" value="1"/>
</dbReference>
<evidence type="ECO:0000313" key="10">
    <source>
        <dbReference type="EMBL" id="MBB3151590.1"/>
    </source>
</evidence>
<dbReference type="InterPro" id="IPR004358">
    <property type="entry name" value="Sig_transdc_His_kin-like_C"/>
</dbReference>
<dbReference type="GO" id="GO:0004673">
    <property type="term" value="F:protein histidine kinase activity"/>
    <property type="evidence" value="ECO:0007669"/>
    <property type="project" value="UniProtKB-EC"/>
</dbReference>
<dbReference type="Proteomes" id="UP000518605">
    <property type="component" value="Unassembled WGS sequence"/>
</dbReference>
<feature type="transmembrane region" description="Helical" evidence="8">
    <location>
        <begin position="88"/>
        <end position="105"/>
    </location>
</feature>
<proteinExistence type="predicted"/>
<evidence type="ECO:0000256" key="3">
    <source>
        <dbReference type="ARBA" id="ARBA00022679"/>
    </source>
</evidence>
<keyword evidence="11" id="KW-1185">Reference proteome</keyword>
<dbReference type="RefSeq" id="WP_183560722.1">
    <property type="nucleotide sequence ID" value="NZ_CBCSLB010000011.1"/>
</dbReference>
<feature type="transmembrane region" description="Helical" evidence="8">
    <location>
        <begin position="148"/>
        <end position="168"/>
    </location>
</feature>
<evidence type="ECO:0000259" key="9">
    <source>
        <dbReference type="PROSITE" id="PS50109"/>
    </source>
</evidence>
<protein>
    <recommendedName>
        <fullName evidence="2">histidine kinase</fullName>
        <ecNumber evidence="2">2.7.13.3</ecNumber>
    </recommendedName>
</protein>
<gene>
    <name evidence="10" type="ORF">FHS16_001636</name>
</gene>
<keyword evidence="5 10" id="KW-0418">Kinase</keyword>
<feature type="transmembrane region" description="Helical" evidence="8">
    <location>
        <begin position="111"/>
        <end position="136"/>
    </location>
</feature>
<evidence type="ECO:0000256" key="1">
    <source>
        <dbReference type="ARBA" id="ARBA00000085"/>
    </source>
</evidence>
<evidence type="ECO:0000256" key="2">
    <source>
        <dbReference type="ARBA" id="ARBA00012438"/>
    </source>
</evidence>
<comment type="caution">
    <text evidence="10">The sequence shown here is derived from an EMBL/GenBank/DDBJ whole genome shotgun (WGS) entry which is preliminary data.</text>
</comment>
<keyword evidence="6" id="KW-0067">ATP-binding</keyword>
<dbReference type="Pfam" id="PF02518">
    <property type="entry name" value="HATPase_c"/>
    <property type="match status" value="1"/>
</dbReference>
<dbReference type="Gene3D" id="3.30.565.10">
    <property type="entry name" value="Histidine kinase-like ATPase, C-terminal domain"/>
    <property type="match status" value="1"/>
</dbReference>